<evidence type="ECO:0000313" key="11">
    <source>
        <dbReference type="EMBL" id="MXN63932.1"/>
    </source>
</evidence>
<dbReference type="GO" id="GO:0022857">
    <property type="term" value="F:transmembrane transporter activity"/>
    <property type="evidence" value="ECO:0007669"/>
    <property type="project" value="UniProtKB-UniRule"/>
</dbReference>
<keyword evidence="12" id="KW-1185">Reference proteome</keyword>
<dbReference type="PANTHER" id="PTHR35011">
    <property type="entry name" value="2,3-DIKETO-L-GULONATE TRAP TRANSPORTER SMALL PERMEASE PROTEIN YIAM"/>
    <property type="match status" value="1"/>
</dbReference>
<dbReference type="EMBL" id="WUMV01000001">
    <property type="protein sequence ID" value="MXN63932.1"/>
    <property type="molecule type" value="Genomic_DNA"/>
</dbReference>
<dbReference type="Pfam" id="PF04290">
    <property type="entry name" value="DctQ"/>
    <property type="match status" value="1"/>
</dbReference>
<proteinExistence type="inferred from homology"/>
<feature type="domain" description="Tripartite ATP-independent periplasmic transporters DctQ component" evidence="10">
    <location>
        <begin position="50"/>
        <end position="167"/>
    </location>
</feature>
<reference evidence="11 12" key="1">
    <citation type="submission" date="2019-12" db="EMBL/GenBank/DDBJ databases">
        <authorList>
            <person name="Li M."/>
        </authorList>
    </citation>
    <scope>NUCLEOTIDE SEQUENCE [LARGE SCALE GENOMIC DNA]</scope>
    <source>
        <strain evidence="11 12">GBMRC 2046</strain>
    </source>
</reference>
<evidence type="ECO:0000256" key="3">
    <source>
        <dbReference type="ARBA" id="ARBA00022475"/>
    </source>
</evidence>
<organism evidence="11 12">
    <name type="scientific">Stappia sediminis</name>
    <dbReference type="NCBI Taxonomy" id="2692190"/>
    <lineage>
        <taxon>Bacteria</taxon>
        <taxon>Pseudomonadati</taxon>
        <taxon>Pseudomonadota</taxon>
        <taxon>Alphaproteobacteria</taxon>
        <taxon>Hyphomicrobiales</taxon>
        <taxon>Stappiaceae</taxon>
        <taxon>Stappia</taxon>
    </lineage>
</organism>
<accession>A0A7X3S6G1</accession>
<evidence type="ECO:0000256" key="5">
    <source>
        <dbReference type="ARBA" id="ARBA00022692"/>
    </source>
</evidence>
<evidence type="ECO:0000256" key="7">
    <source>
        <dbReference type="ARBA" id="ARBA00023136"/>
    </source>
</evidence>
<evidence type="ECO:0000256" key="8">
    <source>
        <dbReference type="ARBA" id="ARBA00038436"/>
    </source>
</evidence>
<comment type="subcellular location">
    <subcellularLocation>
        <location evidence="1 9">Cell inner membrane</location>
        <topology evidence="1 9">Multi-pass membrane protein</topology>
    </subcellularLocation>
</comment>
<keyword evidence="5 9" id="KW-0812">Transmembrane</keyword>
<comment type="function">
    <text evidence="9">Part of the tripartite ATP-independent periplasmic (TRAP) transport system.</text>
</comment>
<dbReference type="Proteomes" id="UP000433101">
    <property type="component" value="Unassembled WGS sequence"/>
</dbReference>
<dbReference type="RefSeq" id="WP_160774149.1">
    <property type="nucleotide sequence ID" value="NZ_WUMV01000001.1"/>
</dbReference>
<feature type="transmembrane region" description="Helical" evidence="9">
    <location>
        <begin position="12"/>
        <end position="33"/>
    </location>
</feature>
<dbReference type="PANTHER" id="PTHR35011:SF2">
    <property type="entry name" value="2,3-DIKETO-L-GULONATE TRAP TRANSPORTER SMALL PERMEASE PROTEIN YIAM"/>
    <property type="match status" value="1"/>
</dbReference>
<feature type="transmembrane region" description="Helical" evidence="9">
    <location>
        <begin position="98"/>
        <end position="116"/>
    </location>
</feature>
<dbReference type="InterPro" id="IPR007387">
    <property type="entry name" value="TRAP_DctQ"/>
</dbReference>
<keyword evidence="4 9" id="KW-0997">Cell inner membrane</keyword>
<feature type="transmembrane region" description="Helical" evidence="9">
    <location>
        <begin position="53"/>
        <end position="77"/>
    </location>
</feature>
<name>A0A7X3S6G1_9HYPH</name>
<feature type="transmembrane region" description="Helical" evidence="9">
    <location>
        <begin position="146"/>
        <end position="164"/>
    </location>
</feature>
<evidence type="ECO:0000256" key="4">
    <source>
        <dbReference type="ARBA" id="ARBA00022519"/>
    </source>
</evidence>
<dbReference type="GO" id="GO:0015740">
    <property type="term" value="P:C4-dicarboxylate transport"/>
    <property type="evidence" value="ECO:0007669"/>
    <property type="project" value="TreeGrafter"/>
</dbReference>
<keyword evidence="2 9" id="KW-0813">Transport</keyword>
<keyword evidence="7 9" id="KW-0472">Membrane</keyword>
<dbReference type="GO" id="GO:0005886">
    <property type="term" value="C:plasma membrane"/>
    <property type="evidence" value="ECO:0007669"/>
    <property type="project" value="UniProtKB-SubCell"/>
</dbReference>
<sequence length="187" mass="21961">MRAFAKWFSRGTESVAAAMMAAMFATFILQITIRYTARAEWIAETIPILDPSRYGWTLEFCLALWVWLIFWGNSFIVREQDHVTFDVLYNYVRPTTRKWFAIIGGVAISIGFLASLEPTWDKFHILRLKKTATLSGLFGDWIRMRHIYAIYAAFLIIVALRYAWRVWVVFHHKEEKPIHHGEGRIDE</sequence>
<protein>
    <recommendedName>
        <fullName evidence="9">TRAP transporter small permease protein</fullName>
    </recommendedName>
</protein>
<evidence type="ECO:0000256" key="2">
    <source>
        <dbReference type="ARBA" id="ARBA00022448"/>
    </source>
</evidence>
<dbReference type="AlphaFoldDB" id="A0A7X3S6G1"/>
<evidence type="ECO:0000259" key="10">
    <source>
        <dbReference type="Pfam" id="PF04290"/>
    </source>
</evidence>
<keyword evidence="6 9" id="KW-1133">Transmembrane helix</keyword>
<evidence type="ECO:0000256" key="1">
    <source>
        <dbReference type="ARBA" id="ARBA00004429"/>
    </source>
</evidence>
<comment type="caution">
    <text evidence="11">The sequence shown here is derived from an EMBL/GenBank/DDBJ whole genome shotgun (WGS) entry which is preliminary data.</text>
</comment>
<comment type="subunit">
    <text evidence="9">The complex comprises the extracytoplasmic solute receptor protein and the two transmembrane proteins.</text>
</comment>
<evidence type="ECO:0000313" key="12">
    <source>
        <dbReference type="Proteomes" id="UP000433101"/>
    </source>
</evidence>
<dbReference type="InterPro" id="IPR055348">
    <property type="entry name" value="DctQ"/>
</dbReference>
<evidence type="ECO:0000256" key="6">
    <source>
        <dbReference type="ARBA" id="ARBA00022989"/>
    </source>
</evidence>
<keyword evidence="3" id="KW-1003">Cell membrane</keyword>
<gene>
    <name evidence="11" type="ORF">GR183_03365</name>
</gene>
<evidence type="ECO:0000256" key="9">
    <source>
        <dbReference type="RuleBase" id="RU369079"/>
    </source>
</evidence>
<comment type="similarity">
    <text evidence="8 9">Belongs to the TRAP transporter small permease family.</text>
</comment>